<dbReference type="AlphaFoldDB" id="G0JLJ1"/>
<dbReference type="KEGG" id="afi:Acife_1917"/>
<keyword evidence="1" id="KW-1133">Transmembrane helix</keyword>
<evidence type="ECO:0000313" key="3">
    <source>
        <dbReference type="Proteomes" id="UP000009220"/>
    </source>
</evidence>
<keyword evidence="1" id="KW-0472">Membrane</keyword>
<evidence type="ECO:0000313" key="2">
    <source>
        <dbReference type="EMBL" id="AEM48040.1"/>
    </source>
</evidence>
<reference evidence="2 3" key="1">
    <citation type="journal article" date="2011" name="J. Bacteriol.">
        <title>Draft genome of the psychrotolerant acidophile Acidithiobacillus ferrivorans SS3.</title>
        <authorList>
            <person name="Liljeqvist M."/>
            <person name="Valdes J."/>
            <person name="Holmes D.S."/>
            <person name="Dopson M."/>
        </authorList>
    </citation>
    <scope>NUCLEOTIDE SEQUENCE [LARGE SCALE GENOMIC DNA]</scope>
    <source>
        <strain evidence="2 3">SS3</strain>
    </source>
</reference>
<accession>G0JLJ1</accession>
<gene>
    <name evidence="2" type="ORF">Acife_1917</name>
</gene>
<dbReference type="RefSeq" id="WP_014029293.1">
    <property type="nucleotide sequence ID" value="NC_015942.1"/>
</dbReference>
<sequence>MKMETDIHNQSGSALTGMTLSLLIGGLLSALVLHGSIFPQVREQVSHIRTQEKYSQLAMVSMSQSKLGAIIRKCERGALDVKDCKNAEYVARDVDGDYGVPRV</sequence>
<evidence type="ECO:0000256" key="1">
    <source>
        <dbReference type="SAM" id="Phobius"/>
    </source>
</evidence>
<keyword evidence="1" id="KW-0812">Transmembrane</keyword>
<feature type="transmembrane region" description="Helical" evidence="1">
    <location>
        <begin position="12"/>
        <end position="33"/>
    </location>
</feature>
<dbReference type="STRING" id="743299.Acife_1917"/>
<name>G0JLJ1_9PROT</name>
<dbReference type="Proteomes" id="UP000009220">
    <property type="component" value="Chromosome"/>
</dbReference>
<protein>
    <submittedName>
        <fullName evidence="2">Uncharacterized protein</fullName>
    </submittedName>
</protein>
<dbReference type="EMBL" id="CP002985">
    <property type="protein sequence ID" value="AEM48040.1"/>
    <property type="molecule type" value="Genomic_DNA"/>
</dbReference>
<proteinExistence type="predicted"/>
<dbReference type="HOGENOM" id="CLU_2257597_0_0_6"/>
<organism evidence="2 3">
    <name type="scientific">Acidithiobacillus ferrivorans SS3</name>
    <dbReference type="NCBI Taxonomy" id="743299"/>
    <lineage>
        <taxon>Bacteria</taxon>
        <taxon>Pseudomonadati</taxon>
        <taxon>Pseudomonadota</taxon>
        <taxon>Acidithiobacillia</taxon>
        <taxon>Acidithiobacillales</taxon>
        <taxon>Acidithiobacillaceae</taxon>
        <taxon>Acidithiobacillus</taxon>
    </lineage>
</organism>